<name>A0A438ENA9_VITVI</name>
<sequence length="230" mass="26186">MFAGAGELSSTEMELYPRQKCKDQKCDFHLHVECDPSSKSIWLQFINCTFTFQQEAPRGKKMVCDGCGKDVKGWFYQYLSRGNPRYLHPCCAKLPFKRTDKGGMVLDLKEKTSSVCLICGNEGNSKDFRSWVYVSRCGKYCYHVACVKGKVERWNKEEASNQQQSSGAGTSSGALVRRAPNQEIKTRRGEKALEYLEMAVDIFNFVVLLIFGVSIPVPFGLVIKWFKRKQ</sequence>
<keyword evidence="1" id="KW-0812">Transmembrane</keyword>
<protein>
    <recommendedName>
        <fullName evidence="4">DC1 domain-containing protein</fullName>
    </recommendedName>
</protein>
<organism evidence="2 3">
    <name type="scientific">Vitis vinifera</name>
    <name type="common">Grape</name>
    <dbReference type="NCBI Taxonomy" id="29760"/>
    <lineage>
        <taxon>Eukaryota</taxon>
        <taxon>Viridiplantae</taxon>
        <taxon>Streptophyta</taxon>
        <taxon>Embryophyta</taxon>
        <taxon>Tracheophyta</taxon>
        <taxon>Spermatophyta</taxon>
        <taxon>Magnoliopsida</taxon>
        <taxon>eudicotyledons</taxon>
        <taxon>Gunneridae</taxon>
        <taxon>Pentapetalae</taxon>
        <taxon>rosids</taxon>
        <taxon>Vitales</taxon>
        <taxon>Vitaceae</taxon>
        <taxon>Viteae</taxon>
        <taxon>Vitis</taxon>
    </lineage>
</organism>
<dbReference type="SUPFAM" id="SSF57889">
    <property type="entry name" value="Cysteine-rich domain"/>
    <property type="match status" value="1"/>
</dbReference>
<dbReference type="PANTHER" id="PTHR46477">
    <property type="entry name" value="CYSTEINE/HISTIDINE-RICH C1 DOMAIN FAMILY PROTEIN"/>
    <property type="match status" value="1"/>
</dbReference>
<evidence type="ECO:0000313" key="2">
    <source>
        <dbReference type="EMBL" id="RVW49233.1"/>
    </source>
</evidence>
<dbReference type="EMBL" id="QGNW01001229">
    <property type="protein sequence ID" value="RVW49233.1"/>
    <property type="molecule type" value="Genomic_DNA"/>
</dbReference>
<comment type="caution">
    <text evidence="2">The sequence shown here is derived from an EMBL/GenBank/DDBJ whole genome shotgun (WGS) entry which is preliminary data.</text>
</comment>
<dbReference type="InterPro" id="IPR046349">
    <property type="entry name" value="C1-like_sf"/>
</dbReference>
<dbReference type="PANTHER" id="PTHR46477:SF15">
    <property type="entry name" value="CYSTEINE_HISTIDINE-RICH C1 DOMAIN PROTEIN"/>
    <property type="match status" value="1"/>
</dbReference>
<gene>
    <name evidence="2" type="ORF">CK203_073287</name>
</gene>
<proteinExistence type="predicted"/>
<keyword evidence="1" id="KW-0472">Membrane</keyword>
<feature type="transmembrane region" description="Helical" evidence="1">
    <location>
        <begin position="202"/>
        <end position="226"/>
    </location>
</feature>
<accession>A0A438ENA9</accession>
<dbReference type="AlphaFoldDB" id="A0A438ENA9"/>
<evidence type="ECO:0000313" key="3">
    <source>
        <dbReference type="Proteomes" id="UP000288805"/>
    </source>
</evidence>
<dbReference type="Proteomes" id="UP000288805">
    <property type="component" value="Unassembled WGS sequence"/>
</dbReference>
<keyword evidence="1" id="KW-1133">Transmembrane helix</keyword>
<evidence type="ECO:0000256" key="1">
    <source>
        <dbReference type="SAM" id="Phobius"/>
    </source>
</evidence>
<evidence type="ECO:0008006" key="4">
    <source>
        <dbReference type="Google" id="ProtNLM"/>
    </source>
</evidence>
<reference evidence="2 3" key="1">
    <citation type="journal article" date="2018" name="PLoS Genet.">
        <title>Population sequencing reveals clonal diversity and ancestral inbreeding in the grapevine cultivar Chardonnay.</title>
        <authorList>
            <person name="Roach M.J."/>
            <person name="Johnson D.L."/>
            <person name="Bohlmann J."/>
            <person name="van Vuuren H.J."/>
            <person name="Jones S.J."/>
            <person name="Pretorius I.S."/>
            <person name="Schmidt S.A."/>
            <person name="Borneman A.R."/>
        </authorList>
    </citation>
    <scope>NUCLEOTIDE SEQUENCE [LARGE SCALE GENOMIC DNA]</scope>
    <source>
        <strain evidence="3">cv. Chardonnay</strain>
        <tissue evidence="2">Leaf</tissue>
    </source>
</reference>